<evidence type="ECO:0000259" key="2">
    <source>
        <dbReference type="Pfam" id="PF14652"/>
    </source>
</evidence>
<dbReference type="InterPro" id="IPR027859">
    <property type="entry name" value="KATNIP_dom"/>
</dbReference>
<dbReference type="PANTHER" id="PTHR21534:SF0">
    <property type="entry name" value="KATANIN-INTERACTING PROTEIN"/>
    <property type="match status" value="1"/>
</dbReference>
<feature type="compositionally biased region" description="Acidic residues" evidence="1">
    <location>
        <begin position="202"/>
        <end position="212"/>
    </location>
</feature>
<dbReference type="OrthoDB" id="304622at2759"/>
<evidence type="ECO:0000313" key="3">
    <source>
        <dbReference type="EMBL" id="VDI09491.1"/>
    </source>
</evidence>
<protein>
    <recommendedName>
        <fullName evidence="2">KATNIP domain-containing protein</fullName>
    </recommendedName>
</protein>
<feature type="compositionally biased region" description="Basic and acidic residues" evidence="1">
    <location>
        <begin position="123"/>
        <end position="132"/>
    </location>
</feature>
<feature type="compositionally biased region" description="Polar residues" evidence="1">
    <location>
        <begin position="427"/>
        <end position="449"/>
    </location>
</feature>
<feature type="compositionally biased region" description="Polar residues" evidence="1">
    <location>
        <begin position="1584"/>
        <end position="1596"/>
    </location>
</feature>
<feature type="compositionally biased region" description="Basic and acidic residues" evidence="1">
    <location>
        <begin position="914"/>
        <end position="946"/>
    </location>
</feature>
<feature type="compositionally biased region" description="Acidic residues" evidence="1">
    <location>
        <begin position="1370"/>
        <end position="1379"/>
    </location>
</feature>
<feature type="compositionally biased region" description="Basic and acidic residues" evidence="1">
    <location>
        <begin position="882"/>
        <end position="896"/>
    </location>
</feature>
<proteinExistence type="predicted"/>
<feature type="region of interest" description="Disordered" evidence="1">
    <location>
        <begin position="78"/>
        <end position="106"/>
    </location>
</feature>
<organism evidence="3 4">
    <name type="scientific">Mytilus galloprovincialis</name>
    <name type="common">Mediterranean mussel</name>
    <dbReference type="NCBI Taxonomy" id="29158"/>
    <lineage>
        <taxon>Eukaryota</taxon>
        <taxon>Metazoa</taxon>
        <taxon>Spiralia</taxon>
        <taxon>Lophotrochozoa</taxon>
        <taxon>Mollusca</taxon>
        <taxon>Bivalvia</taxon>
        <taxon>Autobranchia</taxon>
        <taxon>Pteriomorphia</taxon>
        <taxon>Mytilida</taxon>
        <taxon>Mytiloidea</taxon>
        <taxon>Mytilidae</taxon>
        <taxon>Mytilinae</taxon>
        <taxon>Mytilus</taxon>
    </lineage>
</organism>
<feature type="domain" description="KATNIP" evidence="2">
    <location>
        <begin position="592"/>
        <end position="740"/>
    </location>
</feature>
<sequence>MDRYSKKKSPDDSAKRNLKAEAMQEVLPGYEEYLVLLQERNRLLKRLRKKSKKQIDIERKEQGFSIYVNGANTEMLAKKQKSQAHQETPQDDRPTSGRLKTAGDVSNKRVLNLEDLNSISQLEKQKMAERNRAKTAPARERRRNWQAASVEIKTERGENRRIKAPEMITGNYEDDFEDSDDEDDEDSDDEQQMRASMSQYLSDDDSDSDIEIDASKHNRFNKFKSPPKKNTAVEGVKRKGKALEERINEKLELSISDVKKLRQSLCMNASIRESLAREVSSDEELSDRDSPIPEEDEDIIEDLVPATDSVEEKKAPVFKPTDTIVLELDLPQQKKKVQHNLSAARKKDIDDDTNGYRPHRKDPIPSSPRGQKSKVDSVLQANVPSRSKQERPLSANRRNQPEKVDTNEEASAVMAALKAENEKTSKLIRNTPSTPERSKPRPSSLNPQRKSVEARPMRTPTKDKSDVRGSQNVNRSKDGPSVKKSQQVRESNQGRESVNVPQSPRQETSDSFLKNDKLTEIMKKVLLMQPKQQKKLMTVLTKIEGSVENEPKQKPNTPVKATEPVNNMVNRQSKNVRSGKSHSPDEMTEVNIELVSTWGHKEQIGLTELQFFDKNRKLIPISTSNVTVHGARDNSNLVDVLFNGKGKTNKDRNMWCCRYKKGVPVEMCILLPVSSPELLSRIKIWNYNKSMQDLEIGVKHARIFIGGELVFDGVIEKGCGNQVFDYGFIINLNEMDDQPSPRSPKPSSPAHVSPTPPSRPTDVYSEPKVQHRPLPKPPSPARQSRTEKSVKASTEKSRQKVCKSPSPVGQSRNEDVIMTKPKPVKRNISNSPSPARPVSGSSNSSNESNQKPSRPLPQVRSETRTMNHSDRSLQKPVVSDRQGSDTEDYHKDENKIPGRHKGSRTPRKSKRMAAKLDGHSSTETDSRQFSDSADGRRSPLVQKEEMVSSQSALPSEPEPTTQYSAPPQSIKDPPSDPVDPPSQHSTLSQSEDDIPMIQKLQQLNHKQQPDPNKKKGPPSWLKNEDLAGPFEGPPSSRQEQRTPVSQAPVKNDDHMYQTKQDDIDMLIDEELAMWPKTGKSELKTVFDAEKAKPEPSKDDGKATPMQKIEENRSKWRENQKKNLEESWGSLTMFDRQQKGRISMDLDDDSLDEYLNPPKKQVPKEAPIQEEEDDDLVDAILNEVPGDEDFIIPELPYGKSLVIDIISTWGDRHYVGLTGIQLFTSTGDAVTISKISAEPSDINILDEYNKDPRVISNVLDGVNRTRDDVHMWLAPFTEGKHNYINLTFDKPCKIALMRIWNYNKSRIHSYRGAKDVIITLDKNEIFKGEIERACGGIEGGTEAFGDTILFTTDENILECVSRNDDAYEGEMFDSDEPDDVPFERPRTADAGDENRPFTRAVGNIDGSTSPLPPRPATSMVTEGDVIVFKGKQLLLCFTATWGDMHYLGLTGLEVVGRDGEALPVNINMMNGSPRDLHSLPGHENDDRTLDKVIDNNNLTTSDEHMWMIPFTEGQNHTLSIEFSQTQMISGLRVWNYNKSREDTYRGARIVHVTIDDKQVSPPEGYLIRKGPGVCHFDFAQEISFAPQTKQPQPTVSKSESKHLRKSTMSTDEASQEYENVQMPSGFIYQLQMITTWGDPYYVGLNGLEFYDAQHNRIELTENNISAYPDSVNVLDGTSNDVRTPDKLIDGFNDTLDGTHMWVAPILPGIVNRVYVIFDQPTTVSMIKLWNYSKTPSRGAKDFALLVDDLLVYNGNLQAVTQGARGIIPGVSAPQKYHTILFTDNKEILRKEKHTVISNQTGDQDIQLTNDKQVVSHYNDPKKADSGKPVNQRKSVLITINIIWIKKKMWYYCQ</sequence>
<dbReference type="PANTHER" id="PTHR21534">
    <property type="entry name" value="KATANIN-INTERACTING PROTEIN"/>
    <property type="match status" value="1"/>
</dbReference>
<feature type="domain" description="KATNIP" evidence="2">
    <location>
        <begin position="1203"/>
        <end position="1355"/>
    </location>
</feature>
<feature type="compositionally biased region" description="Basic and acidic residues" evidence="1">
    <location>
        <begin position="152"/>
        <end position="164"/>
    </location>
</feature>
<feature type="compositionally biased region" description="Basic and acidic residues" evidence="1">
    <location>
        <begin position="861"/>
        <end position="873"/>
    </location>
</feature>
<feature type="compositionally biased region" description="Basic and acidic residues" evidence="1">
    <location>
        <begin position="784"/>
        <end position="798"/>
    </location>
</feature>
<feature type="compositionally biased region" description="Polar residues" evidence="1">
    <location>
        <begin position="1605"/>
        <end position="1615"/>
    </location>
</feature>
<accession>A0A8B6CUX2</accession>
<feature type="compositionally biased region" description="Basic and acidic residues" evidence="1">
    <location>
        <begin position="1380"/>
        <end position="1395"/>
    </location>
</feature>
<feature type="region of interest" description="Disordered" evidence="1">
    <location>
        <begin position="735"/>
        <end position="1056"/>
    </location>
</feature>
<keyword evidence="4" id="KW-1185">Reference proteome</keyword>
<dbReference type="InterPro" id="IPR026704">
    <property type="entry name" value="KATNIP"/>
</dbReference>
<feature type="region of interest" description="Disordered" evidence="1">
    <location>
        <begin position="123"/>
        <end position="241"/>
    </location>
</feature>
<feature type="compositionally biased region" description="Basic residues" evidence="1">
    <location>
        <begin position="217"/>
        <end position="227"/>
    </location>
</feature>
<evidence type="ECO:0000313" key="4">
    <source>
        <dbReference type="Proteomes" id="UP000596742"/>
    </source>
</evidence>
<dbReference type="Proteomes" id="UP000596742">
    <property type="component" value="Unassembled WGS sequence"/>
</dbReference>
<feature type="compositionally biased region" description="Polar residues" evidence="1">
    <location>
        <begin position="947"/>
        <end position="967"/>
    </location>
</feature>
<feature type="region of interest" description="Disordered" evidence="1">
    <location>
        <begin position="329"/>
        <end position="515"/>
    </location>
</feature>
<feature type="compositionally biased region" description="Polar residues" evidence="1">
    <location>
        <begin position="1035"/>
        <end position="1045"/>
    </location>
</feature>
<feature type="region of interest" description="Disordered" evidence="1">
    <location>
        <begin position="1584"/>
        <end position="1615"/>
    </location>
</feature>
<gene>
    <name evidence="3" type="ORF">MGAL_10B029113</name>
</gene>
<dbReference type="Pfam" id="PF14652">
    <property type="entry name" value="DUF4457"/>
    <property type="match status" value="3"/>
</dbReference>
<evidence type="ECO:0000256" key="1">
    <source>
        <dbReference type="SAM" id="MobiDB-lite"/>
    </source>
</evidence>
<name>A0A8B6CUX2_MYTGA</name>
<dbReference type="EMBL" id="UYJE01002291">
    <property type="protein sequence ID" value="VDI09491.1"/>
    <property type="molecule type" value="Genomic_DNA"/>
</dbReference>
<feature type="region of interest" description="Disordered" evidence="1">
    <location>
        <begin position="274"/>
        <end position="298"/>
    </location>
</feature>
<feature type="region of interest" description="Disordered" evidence="1">
    <location>
        <begin position="1370"/>
        <end position="1415"/>
    </location>
</feature>
<feature type="compositionally biased region" description="Acidic residues" evidence="1">
    <location>
        <begin position="172"/>
        <end position="190"/>
    </location>
</feature>
<feature type="domain" description="KATNIP" evidence="2">
    <location>
        <begin position="1434"/>
        <end position="1757"/>
    </location>
</feature>
<comment type="caution">
    <text evidence="3">The sequence shown here is derived from an EMBL/GenBank/DDBJ whole genome shotgun (WGS) entry which is preliminary data.</text>
</comment>
<feature type="region of interest" description="Disordered" evidence="1">
    <location>
        <begin position="1084"/>
        <end position="1119"/>
    </location>
</feature>
<feature type="compositionally biased region" description="Polar residues" evidence="1">
    <location>
        <begin position="483"/>
        <end position="512"/>
    </location>
</feature>
<feature type="compositionally biased region" description="Basic residues" evidence="1">
    <location>
        <begin position="897"/>
        <end position="913"/>
    </location>
</feature>
<feature type="compositionally biased region" description="Basic and acidic residues" evidence="1">
    <location>
        <begin position="450"/>
        <end position="467"/>
    </location>
</feature>
<feature type="compositionally biased region" description="Low complexity" evidence="1">
    <location>
        <begin position="836"/>
        <end position="853"/>
    </location>
</feature>
<feature type="compositionally biased region" description="Acidic residues" evidence="1">
    <location>
        <begin position="281"/>
        <end position="298"/>
    </location>
</feature>
<reference evidence="3" key="1">
    <citation type="submission" date="2018-11" db="EMBL/GenBank/DDBJ databases">
        <authorList>
            <person name="Alioto T."/>
            <person name="Alioto T."/>
        </authorList>
    </citation>
    <scope>NUCLEOTIDE SEQUENCE</scope>
</reference>